<dbReference type="PANTHER" id="PTHR30290:SF83">
    <property type="entry name" value="ABC TRANSPORTER SUBSTRATE-BINDING PROTEIN"/>
    <property type="match status" value="1"/>
</dbReference>
<protein>
    <submittedName>
        <fullName evidence="3">ABC transporter substrate-binding protein</fullName>
    </submittedName>
</protein>
<dbReference type="PANTHER" id="PTHR30290">
    <property type="entry name" value="PERIPLASMIC BINDING COMPONENT OF ABC TRANSPORTER"/>
    <property type="match status" value="1"/>
</dbReference>
<evidence type="ECO:0000256" key="1">
    <source>
        <dbReference type="SAM" id="SignalP"/>
    </source>
</evidence>
<proteinExistence type="predicted"/>
<dbReference type="PIRSF" id="PIRSF002741">
    <property type="entry name" value="MppA"/>
    <property type="match status" value="1"/>
</dbReference>
<dbReference type="KEGG" id="mik:FOE78_05775"/>
<accession>A0A516PWB1</accession>
<dbReference type="GO" id="GO:0043190">
    <property type="term" value="C:ATP-binding cassette (ABC) transporter complex"/>
    <property type="evidence" value="ECO:0007669"/>
    <property type="project" value="InterPro"/>
</dbReference>
<feature type="signal peptide" evidence="1">
    <location>
        <begin position="1"/>
        <end position="43"/>
    </location>
</feature>
<evidence type="ECO:0000313" key="4">
    <source>
        <dbReference type="Proteomes" id="UP000319263"/>
    </source>
</evidence>
<dbReference type="Gene3D" id="3.40.190.10">
    <property type="entry name" value="Periplasmic binding protein-like II"/>
    <property type="match status" value="1"/>
</dbReference>
<organism evidence="3 4">
    <name type="scientific">Microlunatus elymi</name>
    <dbReference type="NCBI Taxonomy" id="2596828"/>
    <lineage>
        <taxon>Bacteria</taxon>
        <taxon>Bacillati</taxon>
        <taxon>Actinomycetota</taxon>
        <taxon>Actinomycetes</taxon>
        <taxon>Propionibacteriales</taxon>
        <taxon>Propionibacteriaceae</taxon>
        <taxon>Microlunatus</taxon>
    </lineage>
</organism>
<dbReference type="InterPro" id="IPR000914">
    <property type="entry name" value="SBP_5_dom"/>
</dbReference>
<dbReference type="GO" id="GO:0015833">
    <property type="term" value="P:peptide transport"/>
    <property type="evidence" value="ECO:0007669"/>
    <property type="project" value="TreeGrafter"/>
</dbReference>
<feature type="domain" description="Solute-binding protein family 5" evidence="2">
    <location>
        <begin position="110"/>
        <end position="489"/>
    </location>
</feature>
<gene>
    <name evidence="3" type="ORF">FOE78_05775</name>
</gene>
<name>A0A516PWB1_9ACTN</name>
<keyword evidence="1" id="KW-0732">Signal</keyword>
<evidence type="ECO:0000313" key="3">
    <source>
        <dbReference type="EMBL" id="QDP95476.1"/>
    </source>
</evidence>
<reference evidence="3 4" key="1">
    <citation type="submission" date="2019-07" db="EMBL/GenBank/DDBJ databases">
        <title>Microlunatus dokdonensis sp. nov. isolated from the rhizospheric soil of the wild plant Elymus tsukushiensis.</title>
        <authorList>
            <person name="Ghim S.-Y."/>
            <person name="Hwang Y.-J."/>
            <person name="Son J.-S."/>
            <person name="Shin J.-H."/>
        </authorList>
    </citation>
    <scope>NUCLEOTIDE SEQUENCE [LARGE SCALE GENOMIC DNA]</scope>
    <source>
        <strain evidence="3 4">KUDC0627</strain>
    </source>
</reference>
<dbReference type="SUPFAM" id="SSF53850">
    <property type="entry name" value="Periplasmic binding protein-like II"/>
    <property type="match status" value="1"/>
</dbReference>
<sequence>MHRRRGAMVPRSLALRGLPAVSAAKKLMAVGAVVALLSTAACTSGGGSDNNNDNAGGGGGTKTVHLALGQDVDSMLPMDAHVGDNIGVLSVVFDALVRYDAKTGKPYNYVADKIDTTDNKVWTIKIKPGLKFQNGDPVDAASFARAWNYAAYGPHAMYNNYFFDRIAGYDEMQGEYTEDDDGKVTVTKKPKATELSGLKVVDDTTLQVTLTSPFAGFSTMLGYTGFYPVTQSCIDDIKACAKKPIGNGPFKIDSWDQGVQLTASKWKGYSLKETPNYDKIVWKEYAGSSSWPDFEAGDLDLGAPPPDQWQAANNDPDLTSRKVERQTADLTYLGFPLYKKNEPWDNIEFRKAISMAIDRQKIIDTVIPGQSVPATSWVPVGIPGGRDNVCQWCKYDPQAAKAALAKAGGWPQGKVLNIYLGKDETSEAYFKAIGDQISLNLGIKYKLIPSTDFFSLRSARKFDGAYRNNWFPDYPLNENFLGPVYSSDDPKNGNTEFGYYDAAFEKALKDGDAAPDIDSAVTDYEKAEDILAKDFPTIPLDFSKSVTFYSDRVDNIVIDPFSGATRLRELKYVG</sequence>
<dbReference type="InterPro" id="IPR039424">
    <property type="entry name" value="SBP_5"/>
</dbReference>
<dbReference type="EMBL" id="CP041692">
    <property type="protein sequence ID" value="QDP95476.1"/>
    <property type="molecule type" value="Genomic_DNA"/>
</dbReference>
<dbReference type="Proteomes" id="UP000319263">
    <property type="component" value="Chromosome"/>
</dbReference>
<evidence type="ECO:0000259" key="2">
    <source>
        <dbReference type="Pfam" id="PF00496"/>
    </source>
</evidence>
<dbReference type="OrthoDB" id="9046151at2"/>
<dbReference type="GO" id="GO:0042597">
    <property type="term" value="C:periplasmic space"/>
    <property type="evidence" value="ECO:0007669"/>
    <property type="project" value="UniProtKB-ARBA"/>
</dbReference>
<dbReference type="Gene3D" id="3.10.105.10">
    <property type="entry name" value="Dipeptide-binding Protein, Domain 3"/>
    <property type="match status" value="1"/>
</dbReference>
<keyword evidence="4" id="KW-1185">Reference proteome</keyword>
<dbReference type="GO" id="GO:1904680">
    <property type="term" value="F:peptide transmembrane transporter activity"/>
    <property type="evidence" value="ECO:0007669"/>
    <property type="project" value="TreeGrafter"/>
</dbReference>
<dbReference type="Gene3D" id="3.90.76.10">
    <property type="entry name" value="Dipeptide-binding Protein, Domain 1"/>
    <property type="match status" value="1"/>
</dbReference>
<dbReference type="AlphaFoldDB" id="A0A516PWB1"/>
<dbReference type="CDD" id="cd00995">
    <property type="entry name" value="PBP2_NikA_DppA_OppA_like"/>
    <property type="match status" value="1"/>
</dbReference>
<dbReference type="Pfam" id="PF00496">
    <property type="entry name" value="SBP_bac_5"/>
    <property type="match status" value="1"/>
</dbReference>
<dbReference type="InterPro" id="IPR030678">
    <property type="entry name" value="Peptide/Ni-bd"/>
</dbReference>
<feature type="chain" id="PRO_5038517453" evidence="1">
    <location>
        <begin position="44"/>
        <end position="574"/>
    </location>
</feature>